<feature type="region of interest" description="Disordered" evidence="1">
    <location>
        <begin position="188"/>
        <end position="218"/>
    </location>
</feature>
<sequence length="296" mass="31435">MGLAPAPGPGLGTLGRPHPSCSSSFPPREAMPPPPPPPPQRPGAVEQTPALNDASRYEAEAVRHEQNVQELAGTLTPGASPAHVSATLEAQIRELLESQENLRYELAQVKRQVGANSNNLEALQRSGPPTLPPSLDRPPMIPDGTPDSQATATFPAPAATDASPLSMYQPFYDQQPQLPAMQSYRPEVATQPAMRSLSSHRYPHVEDEPSGPPQPPANLYTSKPEDLLSTLHGHVKRAVTSALPQRAADGDDGEGGSQDILATMRGHAATIHGHATTLHGHVMRAFDGLPNMRSAP</sequence>
<organism evidence="2 3">
    <name type="scientific">Prorocentrum cordatum</name>
    <dbReference type="NCBI Taxonomy" id="2364126"/>
    <lineage>
        <taxon>Eukaryota</taxon>
        <taxon>Sar</taxon>
        <taxon>Alveolata</taxon>
        <taxon>Dinophyceae</taxon>
        <taxon>Prorocentrales</taxon>
        <taxon>Prorocentraceae</taxon>
        <taxon>Prorocentrum</taxon>
    </lineage>
</organism>
<feature type="compositionally biased region" description="Low complexity" evidence="1">
    <location>
        <begin position="150"/>
        <end position="161"/>
    </location>
</feature>
<feature type="region of interest" description="Disordered" evidence="1">
    <location>
        <begin position="117"/>
        <end position="161"/>
    </location>
</feature>
<name>A0ABN9Q370_9DINO</name>
<feature type="compositionally biased region" description="Pro residues" evidence="1">
    <location>
        <begin position="29"/>
        <end position="41"/>
    </location>
</feature>
<evidence type="ECO:0000256" key="1">
    <source>
        <dbReference type="SAM" id="MobiDB-lite"/>
    </source>
</evidence>
<accession>A0ABN9Q370</accession>
<keyword evidence="3" id="KW-1185">Reference proteome</keyword>
<protein>
    <submittedName>
        <fullName evidence="2">Uncharacterized protein</fullName>
    </submittedName>
</protein>
<proteinExistence type="predicted"/>
<feature type="region of interest" description="Disordered" evidence="1">
    <location>
        <begin position="1"/>
        <end position="80"/>
    </location>
</feature>
<dbReference type="EMBL" id="CAUYUJ010001752">
    <property type="protein sequence ID" value="CAK0797448.1"/>
    <property type="molecule type" value="Genomic_DNA"/>
</dbReference>
<evidence type="ECO:0000313" key="3">
    <source>
        <dbReference type="Proteomes" id="UP001189429"/>
    </source>
</evidence>
<feature type="compositionally biased region" description="Basic and acidic residues" evidence="1">
    <location>
        <begin position="55"/>
        <end position="67"/>
    </location>
</feature>
<evidence type="ECO:0000313" key="2">
    <source>
        <dbReference type="EMBL" id="CAK0797448.1"/>
    </source>
</evidence>
<feature type="compositionally biased region" description="Pro residues" evidence="1">
    <location>
        <begin position="129"/>
        <end position="141"/>
    </location>
</feature>
<dbReference type="Proteomes" id="UP001189429">
    <property type="component" value="Unassembled WGS sequence"/>
</dbReference>
<reference evidence="2" key="1">
    <citation type="submission" date="2023-10" db="EMBL/GenBank/DDBJ databases">
        <authorList>
            <person name="Chen Y."/>
            <person name="Shah S."/>
            <person name="Dougan E. K."/>
            <person name="Thang M."/>
            <person name="Chan C."/>
        </authorList>
    </citation>
    <scope>NUCLEOTIDE SEQUENCE [LARGE SCALE GENOMIC DNA]</scope>
</reference>
<gene>
    <name evidence="2" type="ORF">PCOR1329_LOCUS6529</name>
</gene>
<comment type="caution">
    <text evidence="2">The sequence shown here is derived from an EMBL/GenBank/DDBJ whole genome shotgun (WGS) entry which is preliminary data.</text>
</comment>